<gene>
    <name evidence="1" type="ORF">SDC9_126163</name>
</gene>
<comment type="caution">
    <text evidence="1">The sequence shown here is derived from an EMBL/GenBank/DDBJ whole genome shotgun (WGS) entry which is preliminary data.</text>
</comment>
<reference evidence="1" key="1">
    <citation type="submission" date="2019-08" db="EMBL/GenBank/DDBJ databases">
        <authorList>
            <person name="Kucharzyk K."/>
            <person name="Murdoch R.W."/>
            <person name="Higgins S."/>
            <person name="Loffler F."/>
        </authorList>
    </citation>
    <scope>NUCLEOTIDE SEQUENCE</scope>
</reference>
<evidence type="ECO:0000313" key="1">
    <source>
        <dbReference type="EMBL" id="MPM79132.1"/>
    </source>
</evidence>
<evidence type="ECO:0008006" key="2">
    <source>
        <dbReference type="Google" id="ProtNLM"/>
    </source>
</evidence>
<organism evidence="1">
    <name type="scientific">bioreactor metagenome</name>
    <dbReference type="NCBI Taxonomy" id="1076179"/>
    <lineage>
        <taxon>unclassified sequences</taxon>
        <taxon>metagenomes</taxon>
        <taxon>ecological metagenomes</taxon>
    </lineage>
</organism>
<dbReference type="CDD" id="cd02440">
    <property type="entry name" value="AdoMet_MTases"/>
    <property type="match status" value="1"/>
</dbReference>
<dbReference type="InterPro" id="IPR029063">
    <property type="entry name" value="SAM-dependent_MTases_sf"/>
</dbReference>
<dbReference type="AlphaFoldDB" id="A0A645CQY7"/>
<dbReference type="SUPFAM" id="SSF53335">
    <property type="entry name" value="S-adenosyl-L-methionine-dependent methyltransferases"/>
    <property type="match status" value="1"/>
</dbReference>
<dbReference type="EMBL" id="VSSQ01029137">
    <property type="protein sequence ID" value="MPM79132.1"/>
    <property type="molecule type" value="Genomic_DNA"/>
</dbReference>
<accession>A0A645CQY7</accession>
<sequence length="153" mass="17572">MTVGDIEQLQLNYPAEFFDVIIMADVLEHMADPWKILKQLRNYLRSDGKVVASIPNVMHFSVIRDMLNGFWNYQDAGILDRTHLRFFTLHEIGKMFGECGFTNLVFNFTSIPASEGDLKFINDLAEITNKNLISQYMSYQYLVKASKIPEAAP</sequence>
<protein>
    <recommendedName>
        <fullName evidence="2">Ubiquinone biosynthesis O-methyltransferase</fullName>
    </recommendedName>
</protein>
<proteinExistence type="predicted"/>
<name>A0A645CQY7_9ZZZZ</name>
<dbReference type="Gene3D" id="3.40.50.150">
    <property type="entry name" value="Vaccinia Virus protein VP39"/>
    <property type="match status" value="1"/>
</dbReference>
<dbReference type="Pfam" id="PF13489">
    <property type="entry name" value="Methyltransf_23"/>
    <property type="match status" value="1"/>
</dbReference>